<proteinExistence type="predicted"/>
<dbReference type="Pfam" id="PF13773">
    <property type="entry name" value="DUF4170"/>
    <property type="match status" value="2"/>
</dbReference>
<dbReference type="RefSeq" id="WP_066135608.1">
    <property type="nucleotide sequence ID" value="NZ_CP014525.1"/>
</dbReference>
<evidence type="ECO:0000313" key="2">
    <source>
        <dbReference type="Proteomes" id="UP000076066"/>
    </source>
</evidence>
<dbReference type="AlphaFoldDB" id="A0A143DES8"/>
<evidence type="ECO:0000313" key="1">
    <source>
        <dbReference type="EMBL" id="AMW35217.1"/>
    </source>
</evidence>
<dbReference type="STRING" id="1549855.AY555_08565"/>
<organism evidence="1 2">
    <name type="scientific">Haematospirillum jordaniae</name>
    <dbReference type="NCBI Taxonomy" id="1549855"/>
    <lineage>
        <taxon>Bacteria</taxon>
        <taxon>Pseudomonadati</taxon>
        <taxon>Pseudomonadota</taxon>
        <taxon>Alphaproteobacteria</taxon>
        <taxon>Rhodospirillales</taxon>
        <taxon>Novispirillaceae</taxon>
        <taxon>Haematospirillum</taxon>
    </lineage>
</organism>
<gene>
    <name evidence="1" type="ORF">AY555_08565</name>
</gene>
<dbReference type="EMBL" id="CP014525">
    <property type="protein sequence ID" value="AMW35217.1"/>
    <property type="molecule type" value="Genomic_DNA"/>
</dbReference>
<reference evidence="1 2" key="1">
    <citation type="submission" date="2016-02" db="EMBL/GenBank/DDBJ databases">
        <title>Complete Genome of H5569, the type strain of the newly described species Haematospirillium jordaniae.</title>
        <authorList>
            <person name="Nicholson A.C."/>
            <person name="Humrighouse B.W."/>
            <person name="Loparov V."/>
            <person name="McQuiston J.R."/>
        </authorList>
    </citation>
    <scope>NUCLEOTIDE SEQUENCE [LARGE SCALE GENOMIC DNA]</scope>
    <source>
        <strain evidence="1 2">H5569</strain>
    </source>
</reference>
<dbReference type="Proteomes" id="UP000076066">
    <property type="component" value="Chromosome"/>
</dbReference>
<evidence type="ECO:0008006" key="3">
    <source>
        <dbReference type="Google" id="ProtNLM"/>
    </source>
</evidence>
<dbReference type="InterPro" id="IPR025226">
    <property type="entry name" value="DUF4170"/>
</dbReference>
<keyword evidence="2" id="KW-1185">Reference proteome</keyword>
<sequence>MSEKRFYVIGGEYSDSAFSTIATGKSLEKYGPYTEVEAHAFWRDITGRTVDNAMVRYVVEENHSQLDDKSYYVVGGEYADTTFATIASGHSLEVYGPFTQQQAQDFWRTITSQTIDSCLHRYDISHEDPRR</sequence>
<protein>
    <recommendedName>
        <fullName evidence="3">DUF4170 domain-containing protein</fullName>
    </recommendedName>
</protein>
<dbReference type="KEGG" id="hjo:AY555_08565"/>
<dbReference type="OrthoDB" id="9800646at2"/>
<accession>A0A143DES8</accession>
<name>A0A143DES8_9PROT</name>
<dbReference type="Gene3D" id="3.30.70.2400">
    <property type="entry name" value="Uncharacterised protein PF13773, DUF4170"/>
    <property type="match status" value="2"/>
</dbReference>
<dbReference type="GeneID" id="53317206"/>